<evidence type="ECO:0000313" key="3">
    <source>
        <dbReference type="EMBL" id="RCN26606.1"/>
    </source>
</evidence>
<dbReference type="AlphaFoldDB" id="A0A368F3D6"/>
<comment type="caution">
    <text evidence="3">The sequence shown here is derived from an EMBL/GenBank/DDBJ whole genome shotgun (WGS) entry which is preliminary data.</text>
</comment>
<feature type="compositionally biased region" description="Basic and acidic residues" evidence="1">
    <location>
        <begin position="220"/>
        <end position="237"/>
    </location>
</feature>
<gene>
    <name evidence="3" type="ORF">ANCCAN_27667</name>
</gene>
<proteinExistence type="predicted"/>
<accession>A0A368F3D6</accession>
<feature type="region of interest" description="Disordered" evidence="1">
    <location>
        <begin position="197"/>
        <end position="266"/>
    </location>
</feature>
<evidence type="ECO:0000313" key="4">
    <source>
        <dbReference type="Proteomes" id="UP000252519"/>
    </source>
</evidence>
<dbReference type="PANTHER" id="PTHR47331">
    <property type="entry name" value="PHD-TYPE DOMAIN-CONTAINING PROTEIN"/>
    <property type="match status" value="1"/>
</dbReference>
<feature type="domain" description="DUF5641" evidence="2">
    <location>
        <begin position="95"/>
        <end position="188"/>
    </location>
</feature>
<dbReference type="InterPro" id="IPR040676">
    <property type="entry name" value="DUF5641"/>
</dbReference>
<evidence type="ECO:0000259" key="2">
    <source>
        <dbReference type="Pfam" id="PF18701"/>
    </source>
</evidence>
<dbReference type="PANTHER" id="PTHR47331:SF1">
    <property type="entry name" value="GAG-LIKE PROTEIN"/>
    <property type="match status" value="1"/>
</dbReference>
<organism evidence="3 4">
    <name type="scientific">Ancylostoma caninum</name>
    <name type="common">Dog hookworm</name>
    <dbReference type="NCBI Taxonomy" id="29170"/>
    <lineage>
        <taxon>Eukaryota</taxon>
        <taxon>Metazoa</taxon>
        <taxon>Ecdysozoa</taxon>
        <taxon>Nematoda</taxon>
        <taxon>Chromadorea</taxon>
        <taxon>Rhabditida</taxon>
        <taxon>Rhabditina</taxon>
        <taxon>Rhabditomorpha</taxon>
        <taxon>Strongyloidea</taxon>
        <taxon>Ancylostomatidae</taxon>
        <taxon>Ancylostomatinae</taxon>
        <taxon>Ancylostoma</taxon>
    </lineage>
</organism>
<reference evidence="3 4" key="1">
    <citation type="submission" date="2014-10" db="EMBL/GenBank/DDBJ databases">
        <title>Draft genome of the hookworm Ancylostoma caninum.</title>
        <authorList>
            <person name="Mitreva M."/>
        </authorList>
    </citation>
    <scope>NUCLEOTIDE SEQUENCE [LARGE SCALE GENOMIC DNA]</scope>
    <source>
        <strain evidence="3 4">Baltimore</strain>
    </source>
</reference>
<protein>
    <recommendedName>
        <fullName evidence="2">DUF5641 domain-containing protein</fullName>
    </recommendedName>
</protein>
<sequence length="352" mass="40058">MQKALGKKSVDEDTLSTILTEVEGCLNSRPLTYQEDDLRDIVPLRPIDFLQNHLTLTHEIATERVDTQDPDYNTPAETAQIRTRSEAVSALKKSCEIVNKFWKAWNDSYLTSLREQHQKYLNQGRSTPLIPKLGQIILLQEPLQPRNKWKLGRITAIPQAREGAIRHVEVTLANKTVLKRPVNILVPLEISDGSQDIALPNPAYPGPPNHSPQSSSEVRPLARKDDSEASRGNELHTPDYLPVVENTLESSPTRSRTKSGAPENLRYNFRRRPSQGYCPYNDNEYEIYTVICSQLEEKQVCHSRMHTSEAATQFLQSLNGAVKALFEERELQRRLERIYDDITENIAHVQSA</sequence>
<keyword evidence="4" id="KW-1185">Reference proteome</keyword>
<name>A0A368F3D6_ANCCA</name>
<dbReference type="Proteomes" id="UP000252519">
    <property type="component" value="Unassembled WGS sequence"/>
</dbReference>
<dbReference type="Pfam" id="PF18701">
    <property type="entry name" value="DUF5641"/>
    <property type="match status" value="1"/>
</dbReference>
<dbReference type="EMBL" id="JOJR01006769">
    <property type="protein sequence ID" value="RCN26606.1"/>
    <property type="molecule type" value="Genomic_DNA"/>
</dbReference>
<feature type="non-terminal residue" evidence="3">
    <location>
        <position position="352"/>
    </location>
</feature>
<evidence type="ECO:0000256" key="1">
    <source>
        <dbReference type="SAM" id="MobiDB-lite"/>
    </source>
</evidence>
<dbReference type="OrthoDB" id="5871302at2759"/>
<dbReference type="STRING" id="29170.A0A368F3D6"/>